<organism evidence="2 3">
    <name type="scientific">Spirodela intermedia</name>
    <name type="common">Intermediate duckweed</name>
    <dbReference type="NCBI Taxonomy" id="51605"/>
    <lineage>
        <taxon>Eukaryota</taxon>
        <taxon>Viridiplantae</taxon>
        <taxon>Streptophyta</taxon>
        <taxon>Embryophyta</taxon>
        <taxon>Tracheophyta</taxon>
        <taxon>Spermatophyta</taxon>
        <taxon>Magnoliopsida</taxon>
        <taxon>Liliopsida</taxon>
        <taxon>Araceae</taxon>
        <taxon>Lemnoideae</taxon>
        <taxon>Spirodela</taxon>
    </lineage>
</organism>
<evidence type="ECO:0000256" key="1">
    <source>
        <dbReference type="SAM" id="MobiDB-lite"/>
    </source>
</evidence>
<dbReference type="EMBL" id="CACRZD030000099">
    <property type="protein sequence ID" value="CAA6674327.1"/>
    <property type="molecule type" value="Genomic_DNA"/>
</dbReference>
<sequence length="120" mass="13766">MLLRSVSSKFDAITSSIEQFQVFDSLTLDEVIGSLKINEDKLKDRSTKTEEKALLTRAFGKSEKKEDDNSRGRGTSCSRGRGRSNHHNENSDEEDEKPRDKSKVIFYKCKKLGHYVNKCY</sequence>
<feature type="compositionally biased region" description="Basic and acidic residues" evidence="1">
    <location>
        <begin position="86"/>
        <end position="100"/>
    </location>
</feature>
<evidence type="ECO:0000313" key="2">
    <source>
        <dbReference type="EMBL" id="CAA6674327.1"/>
    </source>
</evidence>
<proteinExistence type="predicted"/>
<accession>A0ABN7E8Y2</accession>
<keyword evidence="3" id="KW-1185">Reference proteome</keyword>
<reference evidence="3" key="1">
    <citation type="journal article" date="2020" name="Sci. Rep.">
        <title>Chromosome-scale genome assembly for the duckweed Spirodela intermedia, integrating cytogenetic maps, PacBio and Oxford Nanopore libraries.</title>
        <authorList>
            <person name="Hoang P.T.N."/>
            <person name="Fiebig A."/>
            <person name="Novak P."/>
            <person name="Macas J."/>
            <person name="Cao H.X."/>
            <person name="Stepanenko A."/>
            <person name="Chen G."/>
            <person name="Borisjuk N."/>
            <person name="Scholz U."/>
            <person name="Schubert I."/>
        </authorList>
    </citation>
    <scope>NUCLEOTIDE SEQUENCE [LARGE SCALE GENOMIC DNA]</scope>
</reference>
<protein>
    <recommendedName>
        <fullName evidence="4">CCHC-type domain-containing protein</fullName>
    </recommendedName>
</protein>
<evidence type="ECO:0008006" key="4">
    <source>
        <dbReference type="Google" id="ProtNLM"/>
    </source>
</evidence>
<feature type="region of interest" description="Disordered" evidence="1">
    <location>
        <begin position="42"/>
        <end position="100"/>
    </location>
</feature>
<feature type="compositionally biased region" description="Basic and acidic residues" evidence="1">
    <location>
        <begin position="42"/>
        <end position="71"/>
    </location>
</feature>
<evidence type="ECO:0000313" key="3">
    <source>
        <dbReference type="Proteomes" id="UP001189122"/>
    </source>
</evidence>
<gene>
    <name evidence="2" type="ORF">SI7747_UN020685</name>
</gene>
<comment type="caution">
    <text evidence="2">The sequence shown here is derived from an EMBL/GenBank/DDBJ whole genome shotgun (WGS) entry which is preliminary data.</text>
</comment>
<name>A0ABN7E8Y2_SPIIN</name>
<dbReference type="Proteomes" id="UP001189122">
    <property type="component" value="Unassembled WGS sequence"/>
</dbReference>